<organism evidence="3 4">
    <name type="scientific">Actinokineospora guangxiensis</name>
    <dbReference type="NCBI Taxonomy" id="1490288"/>
    <lineage>
        <taxon>Bacteria</taxon>
        <taxon>Bacillati</taxon>
        <taxon>Actinomycetota</taxon>
        <taxon>Actinomycetes</taxon>
        <taxon>Pseudonocardiales</taxon>
        <taxon>Pseudonocardiaceae</taxon>
        <taxon>Actinokineospora</taxon>
    </lineage>
</organism>
<dbReference type="CDD" id="cd11614">
    <property type="entry name" value="SAF_CpaB_FlgA_like"/>
    <property type="match status" value="1"/>
</dbReference>
<dbReference type="EMBL" id="JBHSKF010000003">
    <property type="protein sequence ID" value="MFC5287096.1"/>
    <property type="molecule type" value="Genomic_DNA"/>
</dbReference>
<feature type="region of interest" description="Disordered" evidence="1">
    <location>
        <begin position="1"/>
        <end position="21"/>
    </location>
</feature>
<evidence type="ECO:0000313" key="3">
    <source>
        <dbReference type="EMBL" id="MFC5287096.1"/>
    </source>
</evidence>
<reference evidence="4" key="1">
    <citation type="journal article" date="2019" name="Int. J. Syst. Evol. Microbiol.">
        <title>The Global Catalogue of Microorganisms (GCM) 10K type strain sequencing project: providing services to taxonomists for standard genome sequencing and annotation.</title>
        <authorList>
            <consortium name="The Broad Institute Genomics Platform"/>
            <consortium name="The Broad Institute Genome Sequencing Center for Infectious Disease"/>
            <person name="Wu L."/>
            <person name="Ma J."/>
        </authorList>
    </citation>
    <scope>NUCLEOTIDE SEQUENCE [LARGE SCALE GENOMIC DNA]</scope>
    <source>
        <strain evidence="4">CCUG 59778</strain>
    </source>
</reference>
<evidence type="ECO:0000256" key="1">
    <source>
        <dbReference type="SAM" id="MobiDB-lite"/>
    </source>
</evidence>
<name>A0ABW0EK57_9PSEU</name>
<dbReference type="InterPro" id="IPR013974">
    <property type="entry name" value="SAF"/>
</dbReference>
<proteinExistence type="predicted"/>
<evidence type="ECO:0000259" key="2">
    <source>
        <dbReference type="SMART" id="SM00858"/>
    </source>
</evidence>
<comment type="caution">
    <text evidence="3">The sequence shown here is derived from an EMBL/GenBank/DDBJ whole genome shotgun (WGS) entry which is preliminary data.</text>
</comment>
<dbReference type="Pfam" id="PF08666">
    <property type="entry name" value="SAF"/>
    <property type="match status" value="1"/>
</dbReference>
<gene>
    <name evidence="3" type="ORF">ACFPM7_08545</name>
</gene>
<evidence type="ECO:0000313" key="4">
    <source>
        <dbReference type="Proteomes" id="UP001596157"/>
    </source>
</evidence>
<accession>A0ABW0EK57</accession>
<keyword evidence="4" id="KW-1185">Reference proteome</keyword>
<protein>
    <submittedName>
        <fullName evidence="3">SAF domain-containing protein</fullName>
    </submittedName>
</protein>
<dbReference type="Proteomes" id="UP001596157">
    <property type="component" value="Unassembled WGS sequence"/>
</dbReference>
<sequence>MARFTVPPLTRRSTASSPRPAYAVAPGRRAVSVLTLRRVAAALLVLAAAVLAFRPSARGTPVLVAARPLPPGAALSASDVRVAFVPPELAPAAVLSDPAAVQSAVLVAAASPGEPITSTRLLGPEHVRLAAGPGHGAVPLRLADPGVARLLRPGTEVDVVAADPHEVLARSALVLAVHPETSSRDGPVVVLALPTDTATRVASITLDRPVGVTLR</sequence>
<dbReference type="SMART" id="SM00858">
    <property type="entry name" value="SAF"/>
    <property type="match status" value="1"/>
</dbReference>
<dbReference type="RefSeq" id="WP_378245693.1">
    <property type="nucleotide sequence ID" value="NZ_JBHSKF010000003.1"/>
</dbReference>
<feature type="domain" description="SAF" evidence="2">
    <location>
        <begin position="60"/>
        <end position="122"/>
    </location>
</feature>